<organism evidence="9 10">
    <name type="scientific">Acrobeloides nanus</name>
    <dbReference type="NCBI Taxonomy" id="290746"/>
    <lineage>
        <taxon>Eukaryota</taxon>
        <taxon>Metazoa</taxon>
        <taxon>Ecdysozoa</taxon>
        <taxon>Nematoda</taxon>
        <taxon>Chromadorea</taxon>
        <taxon>Rhabditida</taxon>
        <taxon>Tylenchina</taxon>
        <taxon>Cephalobomorpha</taxon>
        <taxon>Cephaloboidea</taxon>
        <taxon>Cephalobidae</taxon>
        <taxon>Acrobeloides</taxon>
    </lineage>
</organism>
<feature type="compositionally biased region" description="Basic and acidic residues" evidence="7">
    <location>
        <begin position="153"/>
        <end position="181"/>
    </location>
</feature>
<dbReference type="GO" id="GO:0006397">
    <property type="term" value="P:mRNA processing"/>
    <property type="evidence" value="ECO:0007669"/>
    <property type="project" value="UniProtKB-KW"/>
</dbReference>
<dbReference type="SMART" id="SM01115">
    <property type="entry name" value="cwf21"/>
    <property type="match status" value="1"/>
</dbReference>
<dbReference type="GO" id="GO:0005681">
    <property type="term" value="C:spliceosomal complex"/>
    <property type="evidence" value="ECO:0007669"/>
    <property type="project" value="UniProtKB-KW"/>
</dbReference>
<dbReference type="PANTHER" id="PTHR36562">
    <property type="entry name" value="SERINE/ARGININE REPETITIVE MATRIX 2"/>
    <property type="match status" value="1"/>
</dbReference>
<evidence type="ECO:0000256" key="1">
    <source>
        <dbReference type="ARBA" id="ARBA00004123"/>
    </source>
</evidence>
<protein>
    <submittedName>
        <fullName evidence="10">CWF21 domain-containing protein</fullName>
    </submittedName>
</protein>
<dbReference type="Gene3D" id="6.10.140.420">
    <property type="match status" value="1"/>
</dbReference>
<feature type="compositionally biased region" description="Basic residues" evidence="7">
    <location>
        <begin position="236"/>
        <end position="275"/>
    </location>
</feature>
<comment type="subcellular location">
    <subcellularLocation>
        <location evidence="1">Nucleus</location>
    </subcellularLocation>
</comment>
<dbReference type="AlphaFoldDB" id="A0A914DVX0"/>
<evidence type="ECO:0000256" key="2">
    <source>
        <dbReference type="ARBA" id="ARBA00005954"/>
    </source>
</evidence>
<dbReference type="GO" id="GO:0008380">
    <property type="term" value="P:RNA splicing"/>
    <property type="evidence" value="ECO:0007669"/>
    <property type="project" value="UniProtKB-KW"/>
</dbReference>
<evidence type="ECO:0000256" key="6">
    <source>
        <dbReference type="ARBA" id="ARBA00023242"/>
    </source>
</evidence>
<keyword evidence="3" id="KW-0507">mRNA processing</keyword>
<dbReference type="InterPro" id="IPR013170">
    <property type="entry name" value="mRNA_splic_Cwf21_dom"/>
</dbReference>
<evidence type="ECO:0000256" key="3">
    <source>
        <dbReference type="ARBA" id="ARBA00022664"/>
    </source>
</evidence>
<keyword evidence="5" id="KW-0508">mRNA splicing</keyword>
<comment type="similarity">
    <text evidence="2">Belongs to the CWC21 family.</text>
</comment>
<dbReference type="CDD" id="cd21373">
    <property type="entry name" value="cwf21_SRRM2-like"/>
    <property type="match status" value="1"/>
</dbReference>
<dbReference type="Pfam" id="PF08312">
    <property type="entry name" value="cwf21"/>
    <property type="match status" value="1"/>
</dbReference>
<name>A0A914DVX0_9BILA</name>
<feature type="region of interest" description="Disordered" evidence="7">
    <location>
        <begin position="153"/>
        <end position="285"/>
    </location>
</feature>
<reference evidence="10" key="1">
    <citation type="submission" date="2022-11" db="UniProtKB">
        <authorList>
            <consortium name="WormBaseParasite"/>
        </authorList>
    </citation>
    <scope>IDENTIFICATION</scope>
</reference>
<sequence>MYNGIGLQTARGSGTNGYVQANLSNLLFSKNKVQYNTEADIAKAEAEVNRKPNVELLDHEYKRRIEIRCAEFEDLMEDKGFSPEEITAKVDEYRKLLLSEYEAGKMDLDHELDTRNTHSRAKVAKDGRDRFRKAFGIDEKFVDGSSLEKIKKRGEVTVEPPKEKEDELDAEKIKHLMEKIKKEKSRKRKESSSSSSSSSSDSDSDSDSSSSGSSGASSSTELSSSSMSSDSDSDKKRRKEKSKKVSKKKVSKKKSDSKKKRDSKKKVSSKKKTKKPKLEIKQEEP</sequence>
<accession>A0A914DVX0</accession>
<keyword evidence="9" id="KW-1185">Reference proteome</keyword>
<evidence type="ECO:0000256" key="5">
    <source>
        <dbReference type="ARBA" id="ARBA00023187"/>
    </source>
</evidence>
<evidence type="ECO:0000313" key="10">
    <source>
        <dbReference type="WBParaSite" id="ACRNAN_scaffold3946.g30127.t1"/>
    </source>
</evidence>
<keyword evidence="4" id="KW-0747">Spliceosome</keyword>
<evidence type="ECO:0000256" key="7">
    <source>
        <dbReference type="SAM" id="MobiDB-lite"/>
    </source>
</evidence>
<dbReference type="InterPro" id="IPR051372">
    <property type="entry name" value="CWC21"/>
</dbReference>
<keyword evidence="6" id="KW-0539">Nucleus</keyword>
<dbReference type="Proteomes" id="UP000887540">
    <property type="component" value="Unplaced"/>
</dbReference>
<feature type="compositionally biased region" description="Basic and acidic residues" evidence="7">
    <location>
        <begin position="276"/>
        <end position="285"/>
    </location>
</feature>
<proteinExistence type="inferred from homology"/>
<evidence type="ECO:0000256" key="4">
    <source>
        <dbReference type="ARBA" id="ARBA00022728"/>
    </source>
</evidence>
<feature type="compositionally biased region" description="Low complexity" evidence="7">
    <location>
        <begin position="192"/>
        <end position="230"/>
    </location>
</feature>
<evidence type="ECO:0000313" key="9">
    <source>
        <dbReference type="Proteomes" id="UP000887540"/>
    </source>
</evidence>
<dbReference type="PANTHER" id="PTHR36562:SF5">
    <property type="entry name" value="SERINE_ARGININE REPETITIVE MATRIX 2"/>
    <property type="match status" value="1"/>
</dbReference>
<dbReference type="WBParaSite" id="ACRNAN_scaffold3946.g30127.t1">
    <property type="protein sequence ID" value="ACRNAN_scaffold3946.g30127.t1"/>
    <property type="gene ID" value="ACRNAN_scaffold3946.g30127"/>
</dbReference>
<feature type="domain" description="CWF21" evidence="8">
    <location>
        <begin position="57"/>
        <end position="102"/>
    </location>
</feature>
<evidence type="ECO:0000259" key="8">
    <source>
        <dbReference type="SMART" id="SM01115"/>
    </source>
</evidence>